<dbReference type="InterPro" id="IPR051450">
    <property type="entry name" value="Gfo/Idh/MocA_Oxidoreductases"/>
</dbReference>
<sequence>MSMKTLGVGFVGAGPATQAIHIPTLARLTDSFHVAHVMDVDAEVAKAVADRVGAAHSASLEELLADPSVDVVAICSPPQFHTEQVAAACRAGVRAVLCEKPLATSGQDAARIAEVVRETGVPLVVGAMHTFDPAWQWGFERMDAMPHTVRSRIVLPPNARFEDAATEVIERPEFPKRDLSTPEAEAAFLSGVLFNLVIHDLPLVRRFAPDVDRIEFARGIEPFAYVMRYRSGDTLVDLTGGLSANWRPDWSLEAISPSRSLRVGFTPSYVHAGSAGAEVSTPDGTERMRRDRHNGYEGEWVRLARYARSRTANSTEVQEMVQDLQYTVDLSAAVATKVLEDVR</sequence>
<dbReference type="PANTHER" id="PTHR43377:SF1">
    <property type="entry name" value="BILIVERDIN REDUCTASE A"/>
    <property type="match status" value="1"/>
</dbReference>
<dbReference type="Pfam" id="PF01408">
    <property type="entry name" value="GFO_IDH_MocA"/>
    <property type="match status" value="1"/>
</dbReference>
<evidence type="ECO:0000313" key="2">
    <source>
        <dbReference type="EMBL" id="GAA4428604.1"/>
    </source>
</evidence>
<accession>A0ABP8LGQ0</accession>
<dbReference type="SUPFAM" id="SSF51735">
    <property type="entry name" value="NAD(P)-binding Rossmann-fold domains"/>
    <property type="match status" value="1"/>
</dbReference>
<dbReference type="EMBL" id="BAABGN010000012">
    <property type="protein sequence ID" value="GAA4428604.1"/>
    <property type="molecule type" value="Genomic_DNA"/>
</dbReference>
<dbReference type="InterPro" id="IPR036291">
    <property type="entry name" value="NAD(P)-bd_dom_sf"/>
</dbReference>
<organism evidence="2 3">
    <name type="scientific">Georgenia halophila</name>
    <dbReference type="NCBI Taxonomy" id="620889"/>
    <lineage>
        <taxon>Bacteria</taxon>
        <taxon>Bacillati</taxon>
        <taxon>Actinomycetota</taxon>
        <taxon>Actinomycetes</taxon>
        <taxon>Micrococcales</taxon>
        <taxon>Bogoriellaceae</taxon>
        <taxon>Georgenia</taxon>
    </lineage>
</organism>
<dbReference type="Proteomes" id="UP001500622">
    <property type="component" value="Unassembled WGS sequence"/>
</dbReference>
<keyword evidence="3" id="KW-1185">Reference proteome</keyword>
<evidence type="ECO:0000313" key="3">
    <source>
        <dbReference type="Proteomes" id="UP001500622"/>
    </source>
</evidence>
<gene>
    <name evidence="2" type="ORF">GCM10023169_29900</name>
</gene>
<dbReference type="Gene3D" id="3.40.50.720">
    <property type="entry name" value="NAD(P)-binding Rossmann-like Domain"/>
    <property type="match status" value="1"/>
</dbReference>
<protein>
    <submittedName>
        <fullName evidence="2">Gfo/Idh/MocA family oxidoreductase</fullName>
    </submittedName>
</protein>
<evidence type="ECO:0000259" key="1">
    <source>
        <dbReference type="Pfam" id="PF01408"/>
    </source>
</evidence>
<dbReference type="InterPro" id="IPR000683">
    <property type="entry name" value="Gfo/Idh/MocA-like_OxRdtase_N"/>
</dbReference>
<feature type="domain" description="Gfo/Idh/MocA-like oxidoreductase N-terminal" evidence="1">
    <location>
        <begin position="7"/>
        <end position="126"/>
    </location>
</feature>
<name>A0ABP8LGQ0_9MICO</name>
<dbReference type="Gene3D" id="3.30.360.10">
    <property type="entry name" value="Dihydrodipicolinate Reductase, domain 2"/>
    <property type="match status" value="1"/>
</dbReference>
<dbReference type="PANTHER" id="PTHR43377">
    <property type="entry name" value="BILIVERDIN REDUCTASE A"/>
    <property type="match status" value="1"/>
</dbReference>
<comment type="caution">
    <text evidence="2">The sequence shown here is derived from an EMBL/GenBank/DDBJ whole genome shotgun (WGS) entry which is preliminary data.</text>
</comment>
<reference evidence="3" key="1">
    <citation type="journal article" date="2019" name="Int. J. Syst. Evol. Microbiol.">
        <title>The Global Catalogue of Microorganisms (GCM) 10K type strain sequencing project: providing services to taxonomists for standard genome sequencing and annotation.</title>
        <authorList>
            <consortium name="The Broad Institute Genomics Platform"/>
            <consortium name="The Broad Institute Genome Sequencing Center for Infectious Disease"/>
            <person name="Wu L."/>
            <person name="Ma J."/>
        </authorList>
    </citation>
    <scope>NUCLEOTIDE SEQUENCE [LARGE SCALE GENOMIC DNA]</scope>
    <source>
        <strain evidence="3">JCM 17810</strain>
    </source>
</reference>
<proteinExistence type="predicted"/>